<dbReference type="Proteomes" id="UP000187000">
    <property type="component" value="Unassembled WGS sequence"/>
</dbReference>
<organism evidence="1 2">
    <name type="scientific">Enterobacter kobei</name>
    <dbReference type="NCBI Taxonomy" id="208224"/>
    <lineage>
        <taxon>Bacteria</taxon>
        <taxon>Pseudomonadati</taxon>
        <taxon>Pseudomonadota</taxon>
        <taxon>Gammaproteobacteria</taxon>
        <taxon>Enterobacterales</taxon>
        <taxon>Enterobacteriaceae</taxon>
        <taxon>Enterobacter</taxon>
        <taxon>Enterobacter cloacae complex</taxon>
    </lineage>
</organism>
<gene>
    <name evidence="1" type="ORF">BH713_21205</name>
</gene>
<accession>A0ACC8S633</accession>
<sequence>MHHLPIFCQLRGRDCLLVGGGDVAERKARLLMEAGARLTVNALAFSPQFTVWANEGMLTLAAGEFNDALLDTSWLVIAATDDNDVNQRVSDAAEARRIFCNVVDAPKEASFIMPSIIDRSPLMVAVSSGGTSPVLARLLREKLEAVLPQHLGQLAGYAGKLRERVKTHFDNVGERRRFWEKFFVNDRLAQSLANDDSQAVSDVTEQLLNEPLNKRGEVVLVGAGPGDAGLLTLKGLQQIQQADVVVYDRLVSDDIMNLVRRDADRIFVGKRAGYHCVPQEEINQILLRAAQSGKRVVRLKGGDPFIFGRGGEELETLCHAGIPFSVVPGITAASGCSAYSGIPLTHRDYAQSVRLITGHLKTGGELDWANLAAEKQTLVFYMGLNQAATIQAQLIAHGMESDMPVALVENGTSVKQRVVSGSLNELGELATQVASPALIIVGRVVALRDKLNWFSNH</sequence>
<keyword evidence="2" id="KW-1185">Reference proteome</keyword>
<proteinExistence type="predicted"/>
<protein>
    <submittedName>
        <fullName evidence="1">Uroporphyrinogen-III C-methyltransferase</fullName>
    </submittedName>
</protein>
<reference evidence="1" key="1">
    <citation type="submission" date="2016-10" db="EMBL/GenBank/DDBJ databases">
        <authorList>
            <person name="Wang S."/>
            <person name="Zhu B."/>
        </authorList>
    </citation>
    <scope>NUCLEOTIDE SEQUENCE</scope>
    <source>
        <strain evidence="1">JCM 8580</strain>
    </source>
</reference>
<name>A0ACC8S633_9ENTR</name>
<evidence type="ECO:0000313" key="1">
    <source>
        <dbReference type="EMBL" id="OLR18970.1"/>
    </source>
</evidence>
<dbReference type="EMBL" id="MKXD01000003">
    <property type="protein sequence ID" value="OLR18970.1"/>
    <property type="molecule type" value="Genomic_DNA"/>
</dbReference>
<comment type="caution">
    <text evidence="1">The sequence shown here is derived from an EMBL/GenBank/DDBJ whole genome shotgun (WGS) entry which is preliminary data.</text>
</comment>
<evidence type="ECO:0000313" key="2">
    <source>
        <dbReference type="Proteomes" id="UP000187000"/>
    </source>
</evidence>